<dbReference type="Gene3D" id="1.25.40.10">
    <property type="entry name" value="Tetratricopeptide repeat domain"/>
    <property type="match status" value="2"/>
</dbReference>
<name>A0ABU7LY32_9PROT</name>
<dbReference type="PANTHER" id="PTHR45011:SF1">
    <property type="entry name" value="DAP3-BINDING CELL DEATH ENHANCER 1"/>
    <property type="match status" value="1"/>
</dbReference>
<proteinExistence type="predicted"/>
<dbReference type="SUPFAM" id="SSF48452">
    <property type="entry name" value="TPR-like"/>
    <property type="match status" value="1"/>
</dbReference>
<keyword evidence="3" id="KW-1185">Reference proteome</keyword>
<evidence type="ECO:0000313" key="2">
    <source>
        <dbReference type="EMBL" id="MEE2566472.1"/>
    </source>
</evidence>
<reference evidence="2 3" key="1">
    <citation type="submission" date="2024-01" db="EMBL/GenBank/DDBJ databases">
        <title>Hyphobacterium bacterium isolated from marine sediment.</title>
        <authorList>
            <person name="Zhao S."/>
        </authorList>
    </citation>
    <scope>NUCLEOTIDE SEQUENCE [LARGE SCALE GENOMIC DNA]</scope>
    <source>
        <strain evidence="2 3">Y60-23</strain>
    </source>
</reference>
<dbReference type="InterPro" id="IPR011990">
    <property type="entry name" value="TPR-like_helical_dom_sf"/>
</dbReference>
<dbReference type="PANTHER" id="PTHR45011">
    <property type="entry name" value="DAP3-BINDING CELL DEATH ENHANCER 1"/>
    <property type="match status" value="1"/>
</dbReference>
<evidence type="ECO:0000256" key="1">
    <source>
        <dbReference type="SAM" id="MobiDB-lite"/>
    </source>
</evidence>
<organism evidence="2 3">
    <name type="scientific">Hyphobacterium marinum</name>
    <dbReference type="NCBI Taxonomy" id="3116574"/>
    <lineage>
        <taxon>Bacteria</taxon>
        <taxon>Pseudomonadati</taxon>
        <taxon>Pseudomonadota</taxon>
        <taxon>Alphaproteobacteria</taxon>
        <taxon>Maricaulales</taxon>
        <taxon>Maricaulaceae</taxon>
        <taxon>Hyphobacterium</taxon>
    </lineage>
</organism>
<dbReference type="RefSeq" id="WP_330196012.1">
    <property type="nucleotide sequence ID" value="NZ_JAZDRO010000002.1"/>
</dbReference>
<dbReference type="EMBL" id="JAZDRO010000002">
    <property type="protein sequence ID" value="MEE2566472.1"/>
    <property type="molecule type" value="Genomic_DNA"/>
</dbReference>
<accession>A0ABU7LY32</accession>
<dbReference type="SUPFAM" id="SSF81901">
    <property type="entry name" value="HCP-like"/>
    <property type="match status" value="1"/>
</dbReference>
<dbReference type="SMART" id="SM00671">
    <property type="entry name" value="SEL1"/>
    <property type="match status" value="2"/>
</dbReference>
<dbReference type="Pfam" id="PF08238">
    <property type="entry name" value="Sel1"/>
    <property type="match status" value="2"/>
</dbReference>
<evidence type="ECO:0000313" key="3">
    <source>
        <dbReference type="Proteomes" id="UP001310692"/>
    </source>
</evidence>
<dbReference type="InterPro" id="IPR052748">
    <property type="entry name" value="ISR_Activator"/>
</dbReference>
<comment type="caution">
    <text evidence="2">The sequence shown here is derived from an EMBL/GenBank/DDBJ whole genome shotgun (WGS) entry which is preliminary data.</text>
</comment>
<dbReference type="InterPro" id="IPR006597">
    <property type="entry name" value="Sel1-like"/>
</dbReference>
<protein>
    <submittedName>
        <fullName evidence="2">Tetratricopeptide repeat protein</fullName>
    </submittedName>
</protein>
<feature type="region of interest" description="Disordered" evidence="1">
    <location>
        <begin position="72"/>
        <end position="93"/>
    </location>
</feature>
<sequence length="363" mass="40105">MRATELFIQSNLAEVNHKLGDIDAALPHFRRAVDVAIDTLRHPFENGEAASKSLHAVAMAYFDRQLDSEARQAADAAAQAREDTDPKSPHSTTLQAAEARFRYITDGTGKMTASFVSAIADAEAEFGVRSDQVQAQHAALAQVLVDFGHLDEAIAVMRERMLDLDYWYNNRLVFDVPETEIGTDGSELTAKFIRTAKLEAERIAEIEAVASKSYQAGEHDTAFAKYLEAADLGSVESQFMIGTFYQCGIGCEIDMVKAREYYLYASRQNHKVAQHYYGALLQMGLGGDVDIRAAAYWYKRSADQDFLPALDNLCACYWISAQGSVSYCSAIELRLRAAKAGNTSAMIPALEQYRQPVAALIRI</sequence>
<dbReference type="Proteomes" id="UP001310692">
    <property type="component" value="Unassembled WGS sequence"/>
</dbReference>
<gene>
    <name evidence="2" type="ORF">V0U35_07235</name>
</gene>